<evidence type="ECO:0000313" key="2">
    <source>
        <dbReference type="EMBL" id="EDO29607.1"/>
    </source>
</evidence>
<dbReference type="HOGENOM" id="CLU_1705918_0_0_1"/>
<dbReference type="EMBL" id="DS470406">
    <property type="protein sequence ID" value="EDO29607.1"/>
    <property type="molecule type" value="Genomic_DNA"/>
</dbReference>
<evidence type="ECO:0000256" key="1">
    <source>
        <dbReference type="SAM" id="MobiDB-lite"/>
    </source>
</evidence>
<dbReference type="AlphaFoldDB" id="A7T360"/>
<feature type="compositionally biased region" description="Acidic residues" evidence="1">
    <location>
        <begin position="104"/>
        <end position="128"/>
    </location>
</feature>
<keyword evidence="3" id="KW-1185">Reference proteome</keyword>
<dbReference type="InParanoid" id="A7T360"/>
<dbReference type="Proteomes" id="UP000001593">
    <property type="component" value="Unassembled WGS sequence"/>
</dbReference>
<reference evidence="2 3" key="1">
    <citation type="journal article" date="2007" name="Science">
        <title>Sea anemone genome reveals ancestral eumetazoan gene repertoire and genomic organization.</title>
        <authorList>
            <person name="Putnam N.H."/>
            <person name="Srivastava M."/>
            <person name="Hellsten U."/>
            <person name="Dirks B."/>
            <person name="Chapman J."/>
            <person name="Salamov A."/>
            <person name="Terry A."/>
            <person name="Shapiro H."/>
            <person name="Lindquist E."/>
            <person name="Kapitonov V.V."/>
            <person name="Jurka J."/>
            <person name="Genikhovich G."/>
            <person name="Grigoriev I.V."/>
            <person name="Lucas S.M."/>
            <person name="Steele R.E."/>
            <person name="Finnerty J.R."/>
            <person name="Technau U."/>
            <person name="Martindale M.Q."/>
            <person name="Rokhsar D.S."/>
        </authorList>
    </citation>
    <scope>NUCLEOTIDE SEQUENCE [LARGE SCALE GENOMIC DNA]</scope>
    <source>
        <strain evidence="3">CH2 X CH6</strain>
    </source>
</reference>
<sequence>MIIYIQRRQITEVRKADEKTKQRYKKSFDDRHGVRSLPVLEEGDQVRVKLDNEKGWKTQGRIVAADTRNRSYIVETSNSSLLKRNRRHLRPSAGIDQDIIPYELPEEEDFKSDDTQDVDDSTGAEQFDDANTRELKTRSGRTVKKPMRYIEEFYGLILRL</sequence>
<feature type="region of interest" description="Disordered" evidence="1">
    <location>
        <begin position="104"/>
        <end position="139"/>
    </location>
</feature>
<organism evidence="2 3">
    <name type="scientific">Nematostella vectensis</name>
    <name type="common">Starlet sea anemone</name>
    <dbReference type="NCBI Taxonomy" id="45351"/>
    <lineage>
        <taxon>Eukaryota</taxon>
        <taxon>Metazoa</taxon>
        <taxon>Cnidaria</taxon>
        <taxon>Anthozoa</taxon>
        <taxon>Hexacorallia</taxon>
        <taxon>Actiniaria</taxon>
        <taxon>Edwardsiidae</taxon>
        <taxon>Nematostella</taxon>
    </lineage>
</organism>
<evidence type="ECO:0000313" key="3">
    <source>
        <dbReference type="Proteomes" id="UP000001593"/>
    </source>
</evidence>
<name>A7T360_NEMVE</name>
<gene>
    <name evidence="2" type="ORF">NEMVEDRAFT_v1g221665</name>
</gene>
<protein>
    <submittedName>
        <fullName evidence="2">Uncharacterized protein</fullName>
    </submittedName>
</protein>
<dbReference type="PhylomeDB" id="A7T360"/>
<dbReference type="eggNOG" id="ENOG502TGU9">
    <property type="taxonomic scope" value="Eukaryota"/>
</dbReference>
<dbReference type="PANTHER" id="PTHR33244:SF3">
    <property type="entry name" value="PEPTIDASE A2 DOMAIN-CONTAINING PROTEIN"/>
    <property type="match status" value="1"/>
</dbReference>
<dbReference type="PANTHER" id="PTHR33244">
    <property type="entry name" value="INTEGRASE CATALYTIC DOMAIN-CONTAINING PROTEIN-RELATED"/>
    <property type="match status" value="1"/>
</dbReference>
<accession>A7T360</accession>
<proteinExistence type="predicted"/>